<dbReference type="PANTHER" id="PTHR10584:SF166">
    <property type="entry name" value="RIBOKINASE"/>
    <property type="match status" value="1"/>
</dbReference>
<feature type="domain" description="Carbohydrate kinase PfkB" evidence="3">
    <location>
        <begin position="21"/>
        <end position="122"/>
    </location>
</feature>
<feature type="domain" description="Carbohydrate kinase PfkB" evidence="3">
    <location>
        <begin position="162"/>
        <end position="260"/>
    </location>
</feature>
<keyword evidence="1" id="KW-0808">Transferase</keyword>
<protein>
    <submittedName>
        <fullName evidence="4">PfkB family carbohydrate kinase</fullName>
    </submittedName>
</protein>
<dbReference type="Gene3D" id="3.40.1190.20">
    <property type="match status" value="1"/>
</dbReference>
<proteinExistence type="predicted"/>
<evidence type="ECO:0000259" key="3">
    <source>
        <dbReference type="Pfam" id="PF00294"/>
    </source>
</evidence>
<reference evidence="4 5" key="1">
    <citation type="submission" date="2024-10" db="EMBL/GenBank/DDBJ databases">
        <title>The Natural Products Discovery Center: Release of the First 8490 Sequenced Strains for Exploring Actinobacteria Biosynthetic Diversity.</title>
        <authorList>
            <person name="Kalkreuter E."/>
            <person name="Kautsar S.A."/>
            <person name="Yang D."/>
            <person name="Bader C.D."/>
            <person name="Teijaro C.N."/>
            <person name="Fluegel L."/>
            <person name="Davis C.M."/>
            <person name="Simpson J.R."/>
            <person name="Lauterbach L."/>
            <person name="Steele A.D."/>
            <person name="Gui C."/>
            <person name="Meng S."/>
            <person name="Li G."/>
            <person name="Viehrig K."/>
            <person name="Ye F."/>
            <person name="Su P."/>
            <person name="Kiefer A.F."/>
            <person name="Nichols A."/>
            <person name="Cepeda A.J."/>
            <person name="Yan W."/>
            <person name="Fan B."/>
            <person name="Jiang Y."/>
            <person name="Adhikari A."/>
            <person name="Zheng C.-J."/>
            <person name="Schuster L."/>
            <person name="Cowan T.M."/>
            <person name="Smanski M.J."/>
            <person name="Chevrette M.G."/>
            <person name="De Carvalho L.P.S."/>
            <person name="Shen B."/>
        </authorList>
    </citation>
    <scope>NUCLEOTIDE SEQUENCE [LARGE SCALE GENOMIC DNA]</scope>
    <source>
        <strain evidence="4 5">NPDC049503</strain>
    </source>
</reference>
<keyword evidence="2 4" id="KW-0418">Kinase</keyword>
<gene>
    <name evidence="4" type="ORF">ACIBP5_07810</name>
</gene>
<dbReference type="Proteomes" id="UP001612928">
    <property type="component" value="Unassembled WGS sequence"/>
</dbReference>
<comment type="caution">
    <text evidence="4">The sequence shown here is derived from an EMBL/GenBank/DDBJ whole genome shotgun (WGS) entry which is preliminary data.</text>
</comment>
<evidence type="ECO:0000256" key="2">
    <source>
        <dbReference type="ARBA" id="ARBA00022777"/>
    </source>
</evidence>
<name>A0ABW7ZZA6_9ACTN</name>
<evidence type="ECO:0000313" key="5">
    <source>
        <dbReference type="Proteomes" id="UP001612928"/>
    </source>
</evidence>
<sequence length="275" mass="28161">MKPRLVAVGDNVVDCYPDLGVMYPGGNALNVAVHARRLGAESGYLGAVGTDAAGRVVSGALAAEDVDTSLTRTVEGPNATATVRLVNGERRFTGGDEGVSRFRLSPADLARIAEADLVHTGECSAVEDQLGALSASARRLSFDFSERPWGYVAAHAHHAGIAIVSAPSGSRERAVALARRVQELGPSIVAVTLGSAGAVLVHGDDAAWAPAEPVGVVDTLGAGDAFIARLLVGLVREEALPDLVAAATAYASRACTSYGAFGHEAPLHSSTKETA</sequence>
<dbReference type="PANTHER" id="PTHR10584">
    <property type="entry name" value="SUGAR KINASE"/>
    <property type="match status" value="1"/>
</dbReference>
<keyword evidence="5" id="KW-1185">Reference proteome</keyword>
<dbReference type="Pfam" id="PF00294">
    <property type="entry name" value="PfkB"/>
    <property type="match status" value="2"/>
</dbReference>
<evidence type="ECO:0000313" key="4">
    <source>
        <dbReference type="EMBL" id="MFI7439847.1"/>
    </source>
</evidence>
<dbReference type="EMBL" id="JBITMB010000002">
    <property type="protein sequence ID" value="MFI7439847.1"/>
    <property type="molecule type" value="Genomic_DNA"/>
</dbReference>
<dbReference type="GO" id="GO:0016301">
    <property type="term" value="F:kinase activity"/>
    <property type="evidence" value="ECO:0007669"/>
    <property type="project" value="UniProtKB-KW"/>
</dbReference>
<accession>A0ABW7ZZA6</accession>
<evidence type="ECO:0000256" key="1">
    <source>
        <dbReference type="ARBA" id="ARBA00022679"/>
    </source>
</evidence>
<dbReference type="RefSeq" id="WP_101784741.1">
    <property type="nucleotide sequence ID" value="NZ_JBITMB010000002.1"/>
</dbReference>
<dbReference type="SUPFAM" id="SSF53613">
    <property type="entry name" value="Ribokinase-like"/>
    <property type="match status" value="1"/>
</dbReference>
<dbReference type="InterPro" id="IPR011611">
    <property type="entry name" value="PfkB_dom"/>
</dbReference>
<dbReference type="InterPro" id="IPR029056">
    <property type="entry name" value="Ribokinase-like"/>
</dbReference>
<organism evidence="4 5">
    <name type="scientific">Nonomuraea indica</name>
    <dbReference type="NCBI Taxonomy" id="1581193"/>
    <lineage>
        <taxon>Bacteria</taxon>
        <taxon>Bacillati</taxon>
        <taxon>Actinomycetota</taxon>
        <taxon>Actinomycetes</taxon>
        <taxon>Streptosporangiales</taxon>
        <taxon>Streptosporangiaceae</taxon>
        <taxon>Nonomuraea</taxon>
    </lineage>
</organism>